<comment type="cofactor">
    <cofactor evidence="9">
        <name>Mg(2+)</name>
        <dbReference type="ChEBI" id="CHEBI:18420"/>
    </cofactor>
    <text evidence="9">Binds 1 Mg(2+) ion per subunit.</text>
</comment>
<dbReference type="CDD" id="cd00564">
    <property type="entry name" value="TMP_TenI"/>
    <property type="match status" value="1"/>
</dbReference>
<name>A0ABY1ZFF4_9GAMM</name>
<comment type="function">
    <text evidence="9">Condenses 4-methyl-5-(beta-hydroxyethyl)thiazole monophosphate (THZ-P) and 2-methyl-4-amino-5-hydroxymethyl pyrimidine pyrophosphate (HMP-PP) to form thiamine monophosphate (TMP).</text>
</comment>
<feature type="binding site" evidence="9">
    <location>
        <position position="73"/>
    </location>
    <ligand>
        <name>4-amino-2-methyl-5-(diphosphooxymethyl)pyrimidine</name>
        <dbReference type="ChEBI" id="CHEBI:57841"/>
    </ligand>
</feature>
<feature type="domain" description="Thiamine phosphate synthase/TenI" evidence="12">
    <location>
        <begin position="11"/>
        <end position="190"/>
    </location>
</feature>
<evidence type="ECO:0000256" key="7">
    <source>
        <dbReference type="ARBA" id="ARBA00047851"/>
    </source>
</evidence>
<dbReference type="InterPro" id="IPR013785">
    <property type="entry name" value="Aldolase_TIM"/>
</dbReference>
<comment type="pathway">
    <text evidence="1 9 11">Cofactor biosynthesis; thiamine diphosphate biosynthesis; thiamine phosphate from 4-amino-2-methyl-5-diphosphomethylpyrimidine and 4-methyl-5-(2-phosphoethyl)-thiazole: step 1/1.</text>
</comment>
<dbReference type="EC" id="2.5.1.3" evidence="9"/>
<feature type="binding site" evidence="9">
    <location>
        <position position="74"/>
    </location>
    <ligand>
        <name>Mg(2+)</name>
        <dbReference type="ChEBI" id="CHEBI:18420"/>
    </ligand>
</feature>
<reference evidence="13 14" key="1">
    <citation type="submission" date="2019-02" db="EMBL/GenBank/DDBJ databases">
        <title>Marinobacter halodurans sp. nov., a marine bacterium isolated from sea tidal flat.</title>
        <authorList>
            <person name="Yoo Y."/>
            <person name="Lee D.W."/>
            <person name="Kim B.S."/>
            <person name="Kim J.-J."/>
        </authorList>
    </citation>
    <scope>NUCLEOTIDE SEQUENCE [LARGE SCALE GENOMIC DNA]</scope>
    <source>
        <strain evidence="13 14">YJ-S3-2</strain>
    </source>
</reference>
<keyword evidence="5 9" id="KW-0784">Thiamine biosynthesis</keyword>
<evidence type="ECO:0000256" key="10">
    <source>
        <dbReference type="RuleBase" id="RU003826"/>
    </source>
</evidence>
<dbReference type="PANTHER" id="PTHR20857:SF15">
    <property type="entry name" value="THIAMINE-PHOSPHATE SYNTHASE"/>
    <property type="match status" value="1"/>
</dbReference>
<comment type="caution">
    <text evidence="9">Lacks conserved residue(s) required for the propagation of feature annotation.</text>
</comment>
<comment type="similarity">
    <text evidence="9 10">Belongs to the thiamine-phosphate synthase family.</text>
</comment>
<comment type="catalytic activity">
    <reaction evidence="7 9 10">
        <text>2-(2-carboxy-4-methylthiazol-5-yl)ethyl phosphate + 4-amino-2-methyl-5-(diphosphooxymethyl)pyrimidine + 2 H(+) = thiamine phosphate + CO2 + diphosphate</text>
        <dbReference type="Rhea" id="RHEA:47848"/>
        <dbReference type="ChEBI" id="CHEBI:15378"/>
        <dbReference type="ChEBI" id="CHEBI:16526"/>
        <dbReference type="ChEBI" id="CHEBI:33019"/>
        <dbReference type="ChEBI" id="CHEBI:37575"/>
        <dbReference type="ChEBI" id="CHEBI:57841"/>
        <dbReference type="ChEBI" id="CHEBI:62890"/>
        <dbReference type="EC" id="2.5.1.3"/>
    </reaction>
</comment>
<dbReference type="InterPro" id="IPR034291">
    <property type="entry name" value="TMP_synthase"/>
</dbReference>
<accession>A0ABY1ZFF4</accession>
<dbReference type="Proteomes" id="UP000313645">
    <property type="component" value="Unassembled WGS sequence"/>
</dbReference>
<keyword evidence="14" id="KW-1185">Reference proteome</keyword>
<dbReference type="PANTHER" id="PTHR20857">
    <property type="entry name" value="THIAMINE-PHOSPHATE PYROPHOSPHORYLASE"/>
    <property type="match status" value="1"/>
</dbReference>
<sequence length="217" mass="22651">MSPRDALRPGLYAITDPDLLPGDRLVPAVEAAIRGGAVLVQYRDKEATETERLARARDLVSLCTDNQVPLLINDDAALAKRVGAAGAHLGQEDGNLAEARSLLGPEAILGKTCHASLELARAARDAGADYLAFGRFFPSMTKPGAPAATPDILQRAQSLGLPLSAIGGVSLENAPLLIANGADLLAVIGGLFGTDDIEARARAFTDLFAKTTEQELS</sequence>
<dbReference type="GO" id="GO:0004789">
    <property type="term" value="F:thiamine-phosphate diphosphorylase activity"/>
    <property type="evidence" value="ECO:0007669"/>
    <property type="project" value="UniProtKB-EC"/>
</dbReference>
<evidence type="ECO:0000259" key="12">
    <source>
        <dbReference type="Pfam" id="PF02581"/>
    </source>
</evidence>
<protein>
    <recommendedName>
        <fullName evidence="9">Thiamine-phosphate synthase</fullName>
        <shortName evidence="9">TP synthase</shortName>
        <shortName evidence="9">TPS</shortName>
        <ecNumber evidence="9">2.5.1.3</ecNumber>
    </recommendedName>
    <alternativeName>
        <fullName evidence="9">Thiamine-phosphate pyrophosphorylase</fullName>
        <shortName evidence="9">TMP pyrophosphorylase</shortName>
        <shortName evidence="9">TMP-PPase</shortName>
    </alternativeName>
</protein>
<feature type="binding site" evidence="9">
    <location>
        <position position="168"/>
    </location>
    <ligand>
        <name>2-[(2R,5Z)-2-carboxy-4-methylthiazol-5(2H)-ylidene]ethyl phosphate</name>
        <dbReference type="ChEBI" id="CHEBI:62899"/>
    </ligand>
</feature>
<evidence type="ECO:0000256" key="5">
    <source>
        <dbReference type="ARBA" id="ARBA00022977"/>
    </source>
</evidence>
<evidence type="ECO:0000256" key="2">
    <source>
        <dbReference type="ARBA" id="ARBA00022679"/>
    </source>
</evidence>
<comment type="caution">
    <text evidence="13">The sequence shown here is derived from an EMBL/GenBank/DDBJ whole genome shotgun (WGS) entry which is preliminary data.</text>
</comment>
<proteinExistence type="inferred from homology"/>
<evidence type="ECO:0000256" key="8">
    <source>
        <dbReference type="ARBA" id="ARBA00047883"/>
    </source>
</evidence>
<evidence type="ECO:0000256" key="4">
    <source>
        <dbReference type="ARBA" id="ARBA00022842"/>
    </source>
</evidence>
<dbReference type="InterPro" id="IPR036206">
    <property type="entry name" value="ThiamineP_synth_sf"/>
</dbReference>
<feature type="binding site" evidence="9">
    <location>
        <position position="112"/>
    </location>
    <ligand>
        <name>4-amino-2-methyl-5-(diphosphooxymethyl)pyrimidine</name>
        <dbReference type="ChEBI" id="CHEBI:57841"/>
    </ligand>
</feature>
<evidence type="ECO:0000313" key="13">
    <source>
        <dbReference type="EMBL" id="TBW49666.1"/>
    </source>
</evidence>
<comment type="catalytic activity">
    <reaction evidence="6 9 10">
        <text>4-methyl-5-(2-phosphooxyethyl)-thiazole + 4-amino-2-methyl-5-(diphosphooxymethyl)pyrimidine + H(+) = thiamine phosphate + diphosphate</text>
        <dbReference type="Rhea" id="RHEA:22328"/>
        <dbReference type="ChEBI" id="CHEBI:15378"/>
        <dbReference type="ChEBI" id="CHEBI:33019"/>
        <dbReference type="ChEBI" id="CHEBI:37575"/>
        <dbReference type="ChEBI" id="CHEBI:57841"/>
        <dbReference type="ChEBI" id="CHEBI:58296"/>
        <dbReference type="EC" id="2.5.1.3"/>
    </reaction>
</comment>
<evidence type="ECO:0000256" key="1">
    <source>
        <dbReference type="ARBA" id="ARBA00005165"/>
    </source>
</evidence>
<dbReference type="InterPro" id="IPR022998">
    <property type="entry name" value="ThiamineP_synth_TenI"/>
</dbReference>
<dbReference type="HAMAP" id="MF_00097">
    <property type="entry name" value="TMP_synthase"/>
    <property type="match status" value="1"/>
</dbReference>
<evidence type="ECO:0000256" key="11">
    <source>
        <dbReference type="RuleBase" id="RU004253"/>
    </source>
</evidence>
<feature type="binding site" evidence="9">
    <location>
        <begin position="139"/>
        <end position="141"/>
    </location>
    <ligand>
        <name>2-[(2R,5Z)-2-carboxy-4-methylthiazol-5(2H)-ylidene]ethyl phosphate</name>
        <dbReference type="ChEBI" id="CHEBI:62899"/>
    </ligand>
</feature>
<comment type="catalytic activity">
    <reaction evidence="8 9 10">
        <text>2-[(2R,5Z)-2-carboxy-4-methylthiazol-5(2H)-ylidene]ethyl phosphate + 4-amino-2-methyl-5-(diphosphooxymethyl)pyrimidine + 2 H(+) = thiamine phosphate + CO2 + diphosphate</text>
        <dbReference type="Rhea" id="RHEA:47844"/>
        <dbReference type="ChEBI" id="CHEBI:15378"/>
        <dbReference type="ChEBI" id="CHEBI:16526"/>
        <dbReference type="ChEBI" id="CHEBI:33019"/>
        <dbReference type="ChEBI" id="CHEBI:37575"/>
        <dbReference type="ChEBI" id="CHEBI:57841"/>
        <dbReference type="ChEBI" id="CHEBI:62899"/>
        <dbReference type="EC" id="2.5.1.3"/>
    </reaction>
</comment>
<dbReference type="NCBIfam" id="TIGR00693">
    <property type="entry name" value="thiE"/>
    <property type="match status" value="1"/>
</dbReference>
<keyword evidence="3 9" id="KW-0479">Metal-binding</keyword>
<dbReference type="Pfam" id="PF02581">
    <property type="entry name" value="TMP-TENI"/>
    <property type="match status" value="1"/>
</dbReference>
<dbReference type="Gene3D" id="3.20.20.70">
    <property type="entry name" value="Aldolase class I"/>
    <property type="match status" value="1"/>
</dbReference>
<dbReference type="EMBL" id="SJDL01000039">
    <property type="protein sequence ID" value="TBW49666.1"/>
    <property type="molecule type" value="Genomic_DNA"/>
</dbReference>
<feature type="binding site" evidence="9">
    <location>
        <position position="93"/>
    </location>
    <ligand>
        <name>Mg(2+)</name>
        <dbReference type="ChEBI" id="CHEBI:18420"/>
    </ligand>
</feature>
<keyword evidence="4 9" id="KW-0460">Magnesium</keyword>
<dbReference type="RefSeq" id="WP_131483520.1">
    <property type="nucleotide sequence ID" value="NZ_SJDL01000039.1"/>
</dbReference>
<evidence type="ECO:0000256" key="9">
    <source>
        <dbReference type="HAMAP-Rule" id="MF_00097"/>
    </source>
</evidence>
<evidence type="ECO:0000256" key="3">
    <source>
        <dbReference type="ARBA" id="ARBA00022723"/>
    </source>
</evidence>
<evidence type="ECO:0000256" key="6">
    <source>
        <dbReference type="ARBA" id="ARBA00047334"/>
    </source>
</evidence>
<feature type="binding site" evidence="9">
    <location>
        <position position="142"/>
    </location>
    <ligand>
        <name>4-amino-2-methyl-5-(diphosphooxymethyl)pyrimidine</name>
        <dbReference type="ChEBI" id="CHEBI:57841"/>
    </ligand>
</feature>
<organism evidence="13 14">
    <name type="scientific">Marinobacter halodurans</name>
    <dbReference type="NCBI Taxonomy" id="2528979"/>
    <lineage>
        <taxon>Bacteria</taxon>
        <taxon>Pseudomonadati</taxon>
        <taxon>Pseudomonadota</taxon>
        <taxon>Gammaproteobacteria</taxon>
        <taxon>Pseudomonadales</taxon>
        <taxon>Marinobacteraceae</taxon>
        <taxon>Marinobacter</taxon>
    </lineage>
</organism>
<dbReference type="SUPFAM" id="SSF51391">
    <property type="entry name" value="Thiamin phosphate synthase"/>
    <property type="match status" value="1"/>
</dbReference>
<evidence type="ECO:0000313" key="14">
    <source>
        <dbReference type="Proteomes" id="UP000313645"/>
    </source>
</evidence>
<keyword evidence="2 9" id="KW-0808">Transferase</keyword>
<gene>
    <name evidence="9" type="primary">thiE</name>
    <name evidence="13" type="ORF">EZI54_19280</name>
</gene>
<feature type="binding site" evidence="9">
    <location>
        <begin position="41"/>
        <end position="45"/>
    </location>
    <ligand>
        <name>4-amino-2-methyl-5-(diphosphooxymethyl)pyrimidine</name>
        <dbReference type="ChEBI" id="CHEBI:57841"/>
    </ligand>
</feature>